<dbReference type="PANTHER" id="PTHR32096:SF80">
    <property type="entry name" value="WRKY TRANSCRIPTION FACTOR 27-RELATED"/>
    <property type="match status" value="1"/>
</dbReference>
<dbReference type="PaxDb" id="3880-AES82069"/>
<dbReference type="InterPro" id="IPR036576">
    <property type="entry name" value="WRKY_dom_sf"/>
</dbReference>
<feature type="domain" description="WRKY" evidence="6">
    <location>
        <begin position="18"/>
        <end position="57"/>
    </location>
</feature>
<reference evidence="7" key="2">
    <citation type="submission" date="2007-03" db="EMBL/GenBank/DDBJ databases">
        <authorList>
            <consortium name="The International Medicago Genome Annotation Group"/>
        </authorList>
    </citation>
    <scope>NUCLEOTIDE SEQUENCE</scope>
</reference>
<dbReference type="InterPro" id="IPR003657">
    <property type="entry name" value="WRKY_dom"/>
</dbReference>
<dbReference type="STRING" id="3880.Q2HTE9"/>
<evidence type="ECO:0000313" key="10">
    <source>
        <dbReference type="Proteomes" id="UP000002051"/>
    </source>
</evidence>
<evidence type="ECO:0000313" key="8">
    <source>
        <dbReference type="EMBL" id="AES82069.1"/>
    </source>
</evidence>
<dbReference type="Gene3D" id="2.20.25.80">
    <property type="entry name" value="WRKY domain"/>
    <property type="match status" value="1"/>
</dbReference>
<dbReference type="PROSITE" id="PS50811">
    <property type="entry name" value="WRKY"/>
    <property type="match status" value="1"/>
</dbReference>
<evidence type="ECO:0000256" key="4">
    <source>
        <dbReference type="ARBA" id="ARBA00023163"/>
    </source>
</evidence>
<evidence type="ECO:0000256" key="2">
    <source>
        <dbReference type="ARBA" id="ARBA00023015"/>
    </source>
</evidence>
<evidence type="ECO:0000313" key="7">
    <source>
        <dbReference type="EMBL" id="ABD32682.2"/>
    </source>
</evidence>
<reference evidence="9" key="5">
    <citation type="submission" date="2015-04" db="UniProtKB">
        <authorList>
            <consortium name="EnsemblPlants"/>
        </authorList>
    </citation>
    <scope>IDENTIFICATION</scope>
    <source>
        <strain evidence="9">cv. Jemalong A17</strain>
    </source>
</reference>
<keyword evidence="3 7" id="KW-0238">DNA-binding</keyword>
<dbReference type="SMART" id="SM00774">
    <property type="entry name" value="WRKY"/>
    <property type="match status" value="1"/>
</dbReference>
<dbReference type="PANTHER" id="PTHR32096">
    <property type="entry name" value="WRKY TRANSCRIPTION FACTOR 30-RELATED-RELATED"/>
    <property type="match status" value="1"/>
</dbReference>
<name>Q2HTE9_MEDTR</name>
<sequence length="215" mass="23805">MYEIKKIAAHCLMDTYMSYYKCSTSGDCLAKKQVEKSKAEDNTFVVRYIGMHNHKKPVVNRNFVNETTQNKSSKTKLLVIRDTGSPSNVRNLGSPNVAMLQFDHSENSNAQVLAGKSKVPCLETKVTESHLPVVGEFKSSANVGNLGLPSGMMLQFDEMDNDNDHVLAGESRISYSKSELIGSFDDDDIMIPNMVAMSEDLLLDFNLLNGGILFP</sequence>
<evidence type="ECO:0000256" key="5">
    <source>
        <dbReference type="ARBA" id="ARBA00023242"/>
    </source>
</evidence>
<dbReference type="HOGENOM" id="CLU_1221279_0_0_1"/>
<dbReference type="GO" id="GO:0005634">
    <property type="term" value="C:nucleus"/>
    <property type="evidence" value="ECO:0007669"/>
    <property type="project" value="UniProtKB-SubCell"/>
</dbReference>
<organism evidence="7">
    <name type="scientific">Medicago truncatula</name>
    <name type="common">Barrel medic</name>
    <name type="synonym">Medicago tribuloides</name>
    <dbReference type="NCBI Taxonomy" id="3880"/>
    <lineage>
        <taxon>Eukaryota</taxon>
        <taxon>Viridiplantae</taxon>
        <taxon>Streptophyta</taxon>
        <taxon>Embryophyta</taxon>
        <taxon>Tracheophyta</taxon>
        <taxon>Spermatophyta</taxon>
        <taxon>Magnoliopsida</taxon>
        <taxon>eudicotyledons</taxon>
        <taxon>Gunneridae</taxon>
        <taxon>Pentapetalae</taxon>
        <taxon>rosids</taxon>
        <taxon>fabids</taxon>
        <taxon>Fabales</taxon>
        <taxon>Fabaceae</taxon>
        <taxon>Papilionoideae</taxon>
        <taxon>50 kb inversion clade</taxon>
        <taxon>NPAAA clade</taxon>
        <taxon>Hologalegina</taxon>
        <taxon>IRL clade</taxon>
        <taxon>Trifolieae</taxon>
        <taxon>Medicago</taxon>
    </lineage>
</organism>
<gene>
    <name evidence="8" type="ordered locus">MTR_7g104980</name>
    <name evidence="7" type="ORF">MtrDRAFT_AC150442g29v2</name>
</gene>
<keyword evidence="4" id="KW-0804">Transcription</keyword>
<dbReference type="AlphaFoldDB" id="Q2HTE9"/>
<evidence type="ECO:0000259" key="6">
    <source>
        <dbReference type="PROSITE" id="PS50811"/>
    </source>
</evidence>
<dbReference type="GO" id="GO:0003700">
    <property type="term" value="F:DNA-binding transcription factor activity"/>
    <property type="evidence" value="ECO:0007669"/>
    <property type="project" value="InterPro"/>
</dbReference>
<keyword evidence="10" id="KW-1185">Reference proteome</keyword>
<dbReference type="EMBL" id="AC150442">
    <property type="protein sequence ID" value="ABD32682.2"/>
    <property type="molecule type" value="Genomic_DNA"/>
</dbReference>
<evidence type="ECO:0000256" key="1">
    <source>
        <dbReference type="ARBA" id="ARBA00004123"/>
    </source>
</evidence>
<dbReference type="Pfam" id="PF03106">
    <property type="entry name" value="WRKY"/>
    <property type="match status" value="1"/>
</dbReference>
<dbReference type="InterPro" id="IPR044810">
    <property type="entry name" value="WRKY_plant"/>
</dbReference>
<evidence type="ECO:0000313" key="9">
    <source>
        <dbReference type="EnsemblPlants" id="AES82069"/>
    </source>
</evidence>
<reference evidence="8 10" key="3">
    <citation type="journal article" date="2011" name="Nature">
        <title>The Medicago genome provides insight into the evolution of rhizobial symbioses.</title>
        <authorList>
            <person name="Young N.D."/>
            <person name="Debelle F."/>
            <person name="Oldroyd G.E."/>
            <person name="Geurts R."/>
            <person name="Cannon S.B."/>
            <person name="Udvardi M.K."/>
            <person name="Benedito V.A."/>
            <person name="Mayer K.F."/>
            <person name="Gouzy J."/>
            <person name="Schoof H."/>
            <person name="Van de Peer Y."/>
            <person name="Proost S."/>
            <person name="Cook D.R."/>
            <person name="Meyers B.C."/>
            <person name="Spannagl M."/>
            <person name="Cheung F."/>
            <person name="De Mita S."/>
            <person name="Krishnakumar V."/>
            <person name="Gundlach H."/>
            <person name="Zhou S."/>
            <person name="Mudge J."/>
            <person name="Bharti A.K."/>
            <person name="Murray J.D."/>
            <person name="Naoumkina M.A."/>
            <person name="Rosen B."/>
            <person name="Silverstein K.A."/>
            <person name="Tang H."/>
            <person name="Rombauts S."/>
            <person name="Zhao P.X."/>
            <person name="Zhou P."/>
            <person name="Barbe V."/>
            <person name="Bardou P."/>
            <person name="Bechner M."/>
            <person name="Bellec A."/>
            <person name="Berger A."/>
            <person name="Berges H."/>
            <person name="Bidwell S."/>
            <person name="Bisseling T."/>
            <person name="Choisne N."/>
            <person name="Couloux A."/>
            <person name="Denny R."/>
            <person name="Deshpande S."/>
            <person name="Dai X."/>
            <person name="Doyle J.J."/>
            <person name="Dudez A.M."/>
            <person name="Farmer A.D."/>
            <person name="Fouteau S."/>
            <person name="Franken C."/>
            <person name="Gibelin C."/>
            <person name="Gish J."/>
            <person name="Goldstein S."/>
            <person name="Gonzalez A.J."/>
            <person name="Green P.J."/>
            <person name="Hallab A."/>
            <person name="Hartog M."/>
            <person name="Hua A."/>
            <person name="Humphray S.J."/>
            <person name="Jeong D.H."/>
            <person name="Jing Y."/>
            <person name="Jocker A."/>
            <person name="Kenton S.M."/>
            <person name="Kim D.J."/>
            <person name="Klee K."/>
            <person name="Lai H."/>
            <person name="Lang C."/>
            <person name="Lin S."/>
            <person name="Macmil S.L."/>
            <person name="Magdelenat G."/>
            <person name="Matthews L."/>
            <person name="McCorrison J."/>
            <person name="Monaghan E.L."/>
            <person name="Mun J.H."/>
            <person name="Najar F.Z."/>
            <person name="Nicholson C."/>
            <person name="Noirot C."/>
            <person name="O'Bleness M."/>
            <person name="Paule C.R."/>
            <person name="Poulain J."/>
            <person name="Prion F."/>
            <person name="Qin B."/>
            <person name="Qu C."/>
            <person name="Retzel E.F."/>
            <person name="Riddle C."/>
            <person name="Sallet E."/>
            <person name="Samain S."/>
            <person name="Samson N."/>
            <person name="Sanders I."/>
            <person name="Saurat O."/>
            <person name="Scarpelli C."/>
            <person name="Schiex T."/>
            <person name="Segurens B."/>
            <person name="Severin A.J."/>
            <person name="Sherrier D.J."/>
            <person name="Shi R."/>
            <person name="Sims S."/>
            <person name="Singer S.R."/>
            <person name="Sinharoy S."/>
            <person name="Sterck L."/>
            <person name="Viollet A."/>
            <person name="Wang B.B."/>
            <person name="Wang K."/>
            <person name="Wang M."/>
            <person name="Wang X."/>
            <person name="Warfsmann J."/>
            <person name="Weissenbach J."/>
            <person name="White D.D."/>
            <person name="White J.D."/>
            <person name="Wiley G.B."/>
            <person name="Wincker P."/>
            <person name="Xing Y."/>
            <person name="Yang L."/>
            <person name="Yao Z."/>
            <person name="Ying F."/>
            <person name="Zhai J."/>
            <person name="Zhou L."/>
            <person name="Zuber A."/>
            <person name="Denarie J."/>
            <person name="Dixon R.A."/>
            <person name="May G.D."/>
            <person name="Schwartz D.C."/>
            <person name="Rogers J."/>
            <person name="Quetier F."/>
            <person name="Town C.D."/>
            <person name="Roe B.A."/>
        </authorList>
    </citation>
    <scope>NUCLEOTIDE SEQUENCE [LARGE SCALE GENOMIC DNA]</scope>
    <source>
        <strain evidence="8">A17</strain>
        <strain evidence="9 10">cv. Jemalong A17</strain>
    </source>
</reference>
<keyword evidence="2" id="KW-0805">Transcription regulation</keyword>
<protein>
    <submittedName>
        <fullName evidence="7">DNA-binding WRKY</fullName>
    </submittedName>
    <submittedName>
        <fullName evidence="8">WRKY DNA-binding domain protein</fullName>
    </submittedName>
</protein>
<comment type="subcellular location">
    <subcellularLocation>
        <location evidence="1">Nucleus</location>
    </subcellularLocation>
</comment>
<keyword evidence="5" id="KW-0539">Nucleus</keyword>
<reference evidence="8 10" key="4">
    <citation type="journal article" date="2014" name="BMC Genomics">
        <title>An improved genome release (version Mt4.0) for the model legume Medicago truncatula.</title>
        <authorList>
            <person name="Tang H."/>
            <person name="Krishnakumar V."/>
            <person name="Bidwell S."/>
            <person name="Rosen B."/>
            <person name="Chan A."/>
            <person name="Zhou S."/>
            <person name="Gentzbittel L."/>
            <person name="Childs K.L."/>
            <person name="Yandell M."/>
            <person name="Gundlach H."/>
            <person name="Mayer K.F."/>
            <person name="Schwartz D.C."/>
            <person name="Town C.D."/>
        </authorList>
    </citation>
    <scope>GENOME REANNOTATION</scope>
    <source>
        <strain evidence="9 10">cv. Jemalong A17</strain>
    </source>
</reference>
<proteinExistence type="predicted"/>
<dbReference type="GO" id="GO:0043565">
    <property type="term" value="F:sequence-specific DNA binding"/>
    <property type="evidence" value="ECO:0007669"/>
    <property type="project" value="InterPro"/>
</dbReference>
<reference evidence="7" key="1">
    <citation type="submission" date="2004-11" db="EMBL/GenBank/DDBJ databases">
        <authorList>
            <person name="Town C.D."/>
        </authorList>
    </citation>
    <scope>NUCLEOTIDE SEQUENCE</scope>
</reference>
<evidence type="ECO:0000256" key="3">
    <source>
        <dbReference type="ARBA" id="ARBA00023125"/>
    </source>
</evidence>
<dbReference type="SUPFAM" id="SSF118290">
    <property type="entry name" value="WRKY DNA-binding domain"/>
    <property type="match status" value="1"/>
</dbReference>
<accession>Q2HTE9</accession>
<dbReference type="Proteomes" id="UP000002051">
    <property type="component" value="Unassembled WGS sequence"/>
</dbReference>
<dbReference type="EMBL" id="CM001223">
    <property type="protein sequence ID" value="AES82069.1"/>
    <property type="molecule type" value="Genomic_DNA"/>
</dbReference>
<dbReference type="EnsemblPlants" id="AES82069">
    <property type="protein sequence ID" value="AES82069"/>
    <property type="gene ID" value="MTR_7g104980"/>
</dbReference>